<protein>
    <recommendedName>
        <fullName evidence="2 5">Cell shape-determining protein MreC</fullName>
    </recommendedName>
    <alternativeName>
        <fullName evidence="4 5">Cell shape protein MreC</fullName>
    </alternativeName>
</protein>
<evidence type="ECO:0000256" key="5">
    <source>
        <dbReference type="PIRNR" id="PIRNR038471"/>
    </source>
</evidence>
<dbReference type="Pfam" id="PF04085">
    <property type="entry name" value="MreC"/>
    <property type="match status" value="1"/>
</dbReference>
<dbReference type="RefSeq" id="WP_354602700.1">
    <property type="nucleotide sequence ID" value="NZ_JBEWZI010000032.1"/>
</dbReference>
<dbReference type="InterPro" id="IPR042177">
    <property type="entry name" value="Cell/Rod_1"/>
</dbReference>
<dbReference type="Proteomes" id="UP001549691">
    <property type="component" value="Unassembled WGS sequence"/>
</dbReference>
<name>A0ABV2TQP3_9RHOO</name>
<evidence type="ECO:0000259" key="7">
    <source>
        <dbReference type="Pfam" id="PF04085"/>
    </source>
</evidence>
<dbReference type="InterPro" id="IPR055342">
    <property type="entry name" value="MreC_beta-barrel_core"/>
</dbReference>
<accession>A0ABV2TQP3</accession>
<dbReference type="InterPro" id="IPR007221">
    <property type="entry name" value="MreC"/>
</dbReference>
<dbReference type="PANTHER" id="PTHR34138">
    <property type="entry name" value="CELL SHAPE-DETERMINING PROTEIN MREC"/>
    <property type="match status" value="1"/>
</dbReference>
<feature type="domain" description="Rod shape-determining protein MreC beta-barrel core" evidence="7">
    <location>
        <begin position="130"/>
        <end position="275"/>
    </location>
</feature>
<dbReference type="InterPro" id="IPR042175">
    <property type="entry name" value="Cell/Rod_MreC_2"/>
</dbReference>
<organism evidence="8 9">
    <name type="scientific">Uliginosibacterium flavum</name>
    <dbReference type="NCBI Taxonomy" id="1396831"/>
    <lineage>
        <taxon>Bacteria</taxon>
        <taxon>Pseudomonadati</taxon>
        <taxon>Pseudomonadota</taxon>
        <taxon>Betaproteobacteria</taxon>
        <taxon>Rhodocyclales</taxon>
        <taxon>Zoogloeaceae</taxon>
        <taxon>Uliginosibacterium</taxon>
    </lineage>
</organism>
<feature type="region of interest" description="Disordered" evidence="6">
    <location>
        <begin position="271"/>
        <end position="347"/>
    </location>
</feature>
<gene>
    <name evidence="8" type="primary">mreC</name>
    <name evidence="8" type="ORF">ABXR19_18795</name>
</gene>
<dbReference type="EMBL" id="JBEWZI010000032">
    <property type="protein sequence ID" value="MET7016241.1"/>
    <property type="molecule type" value="Genomic_DNA"/>
</dbReference>
<keyword evidence="3 5" id="KW-0133">Cell shape</keyword>
<proteinExistence type="inferred from homology"/>
<evidence type="ECO:0000256" key="2">
    <source>
        <dbReference type="ARBA" id="ARBA00013855"/>
    </source>
</evidence>
<sequence length="347" mass="37061">MASLDHQTPPFFKRGLPPAARLTIYLALSFGLLVADLRMHYLETLRQALSVLSYPLQIAAASPADFVHKASEYFSGLVTLQRENTRLKTQQLGVASQLLFTAQLRQENAELRALLGMQTSLKVRSTAAEIIFSARDPFSRKVILNKGSQQDIEPGSPVVDPLGVIGQVTRVFPLHAEVTLLSDKEQAIPVVVERSGLRAVMFGTGNGLMELKFLAANAEVKPNDRILTSGLDGVFSPGLPVATVIKVTRDSAESFARILCKPTGSVERSGPVLVLSRIGSRQQRPADDESSDPRRASGGRIRQNKPPAEISAPVPAITATAAGSAPAPTPVQSAVPQPAASPARKGP</sequence>
<comment type="function">
    <text evidence="5">Involved in formation and maintenance of cell shape.</text>
</comment>
<dbReference type="NCBIfam" id="TIGR00219">
    <property type="entry name" value="mreC"/>
    <property type="match status" value="1"/>
</dbReference>
<dbReference type="Gene3D" id="2.40.10.350">
    <property type="entry name" value="Rod shape-determining protein MreC, domain 2"/>
    <property type="match status" value="1"/>
</dbReference>
<dbReference type="PANTHER" id="PTHR34138:SF1">
    <property type="entry name" value="CELL SHAPE-DETERMINING PROTEIN MREC"/>
    <property type="match status" value="1"/>
</dbReference>
<evidence type="ECO:0000313" key="9">
    <source>
        <dbReference type="Proteomes" id="UP001549691"/>
    </source>
</evidence>
<dbReference type="Gene3D" id="2.40.10.340">
    <property type="entry name" value="Rod shape-determining protein MreC, domain 1"/>
    <property type="match status" value="1"/>
</dbReference>
<evidence type="ECO:0000256" key="3">
    <source>
        <dbReference type="ARBA" id="ARBA00022960"/>
    </source>
</evidence>
<evidence type="ECO:0000256" key="4">
    <source>
        <dbReference type="ARBA" id="ARBA00032089"/>
    </source>
</evidence>
<evidence type="ECO:0000256" key="6">
    <source>
        <dbReference type="SAM" id="MobiDB-lite"/>
    </source>
</evidence>
<evidence type="ECO:0000313" key="8">
    <source>
        <dbReference type="EMBL" id="MET7016241.1"/>
    </source>
</evidence>
<comment type="caution">
    <text evidence="8">The sequence shown here is derived from an EMBL/GenBank/DDBJ whole genome shotgun (WGS) entry which is preliminary data.</text>
</comment>
<reference evidence="8 9" key="1">
    <citation type="submission" date="2024-07" db="EMBL/GenBank/DDBJ databases">
        <title>Uliginosibacterium flavum JJ3220;KACC:17644.</title>
        <authorList>
            <person name="Kim M.K."/>
        </authorList>
    </citation>
    <scope>NUCLEOTIDE SEQUENCE [LARGE SCALE GENOMIC DNA]</scope>
    <source>
        <strain evidence="8 9">KACC:17644</strain>
    </source>
</reference>
<feature type="compositionally biased region" description="Basic and acidic residues" evidence="6">
    <location>
        <begin position="284"/>
        <end position="295"/>
    </location>
</feature>
<keyword evidence="9" id="KW-1185">Reference proteome</keyword>
<comment type="similarity">
    <text evidence="1 5">Belongs to the MreC family.</text>
</comment>
<feature type="compositionally biased region" description="Low complexity" evidence="6">
    <location>
        <begin position="315"/>
        <end position="347"/>
    </location>
</feature>
<dbReference type="PIRSF" id="PIRSF038471">
    <property type="entry name" value="MreC"/>
    <property type="match status" value="1"/>
</dbReference>
<evidence type="ECO:0000256" key="1">
    <source>
        <dbReference type="ARBA" id="ARBA00009369"/>
    </source>
</evidence>